<keyword evidence="1" id="KW-0732">Signal</keyword>
<organism evidence="3 4">
    <name type="scientific">Pseudomonas zhanjiangensis</name>
    <dbReference type="NCBI Taxonomy" id="3239015"/>
    <lineage>
        <taxon>Bacteria</taxon>
        <taxon>Pseudomonadati</taxon>
        <taxon>Pseudomonadota</taxon>
        <taxon>Gammaproteobacteria</taxon>
        <taxon>Pseudomonadales</taxon>
        <taxon>Pseudomonadaceae</taxon>
        <taxon>Pseudomonas</taxon>
    </lineage>
</organism>
<dbReference type="Pfam" id="PF18602">
    <property type="entry name" value="Rap1a"/>
    <property type="match status" value="1"/>
</dbReference>
<dbReference type="EMBL" id="JBFTEG010000003">
    <property type="protein sequence ID" value="MEX6501571.1"/>
    <property type="molecule type" value="Genomic_DNA"/>
</dbReference>
<dbReference type="Proteomes" id="UP001560296">
    <property type="component" value="Unassembled WGS sequence"/>
</dbReference>
<feature type="domain" description="Rap1a immunity protein" evidence="2">
    <location>
        <begin position="29"/>
        <end position="113"/>
    </location>
</feature>
<evidence type="ECO:0000313" key="3">
    <source>
        <dbReference type="EMBL" id="MEX6501571.1"/>
    </source>
</evidence>
<comment type="caution">
    <text evidence="3">The sequence shown here is derived from an EMBL/GenBank/DDBJ whole genome shotgun (WGS) entry which is preliminary data.</text>
</comment>
<gene>
    <name evidence="3" type="ORF">AB5S05_05800</name>
</gene>
<name>A0ABV3YQH9_9PSED</name>
<evidence type="ECO:0000313" key="4">
    <source>
        <dbReference type="Proteomes" id="UP001560296"/>
    </source>
</evidence>
<evidence type="ECO:0000259" key="2">
    <source>
        <dbReference type="Pfam" id="PF18602"/>
    </source>
</evidence>
<protein>
    <submittedName>
        <fullName evidence="3">Rap1a/Tai family immunity protein</fullName>
    </submittedName>
</protein>
<reference evidence="3 4" key="1">
    <citation type="submission" date="2024-07" db="EMBL/GenBank/DDBJ databases">
        <authorList>
            <person name="Li M."/>
        </authorList>
    </citation>
    <scope>NUCLEOTIDE SEQUENCE [LARGE SCALE GENOMIC DNA]</scope>
    <source>
        <strain evidence="3 4">25A3E</strain>
    </source>
</reference>
<keyword evidence="4" id="KW-1185">Reference proteome</keyword>
<sequence length="114" mass="12098">MKDHKCRLVATLVATLLLPPAALAGASRTAGELAGQCQLTTNLAVIVCHIYLHAVQDVLVQDRVNGFRACLPADADIDRSVRLFVDWVAAHPPAQQAPASDVIAQALAEAYPCD</sequence>
<proteinExistence type="predicted"/>
<dbReference type="Gene3D" id="1.10.890.40">
    <property type="match status" value="1"/>
</dbReference>
<evidence type="ECO:0000256" key="1">
    <source>
        <dbReference type="SAM" id="SignalP"/>
    </source>
</evidence>
<feature type="chain" id="PRO_5046122262" evidence="1">
    <location>
        <begin position="25"/>
        <end position="114"/>
    </location>
</feature>
<dbReference type="RefSeq" id="WP_369286543.1">
    <property type="nucleotide sequence ID" value="NZ_JBFTEG010000003.1"/>
</dbReference>
<dbReference type="InterPro" id="IPR041238">
    <property type="entry name" value="Rap1a"/>
</dbReference>
<feature type="signal peptide" evidence="1">
    <location>
        <begin position="1"/>
        <end position="24"/>
    </location>
</feature>
<accession>A0ABV3YQH9</accession>